<dbReference type="STRING" id="72664.V4P9Q1"/>
<sequence>MATSIDQTSSKSLHLNHVITLVFLAFLLLINPTSLMTHPIHESSSKNTMASSKRFLLEPSSPSSSTMNLHPTAQLRRSHTASSSAWKSRRTKFGAQAHAVPSGPNPISN</sequence>
<reference evidence="2 3" key="1">
    <citation type="journal article" date="2013" name="Front. Plant Sci.">
        <title>The Reference Genome of the Halophytic Plant Eutrema salsugineum.</title>
        <authorList>
            <person name="Yang R."/>
            <person name="Jarvis D.E."/>
            <person name="Chen H."/>
            <person name="Beilstein M.A."/>
            <person name="Grimwood J."/>
            <person name="Jenkins J."/>
            <person name="Shu S."/>
            <person name="Prochnik S."/>
            <person name="Xin M."/>
            <person name="Ma C."/>
            <person name="Schmutz J."/>
            <person name="Wing R.A."/>
            <person name="Mitchell-Olds T."/>
            <person name="Schumaker K.S."/>
            <person name="Wang X."/>
        </authorList>
    </citation>
    <scope>NUCLEOTIDE SEQUENCE [LARGE SCALE GENOMIC DNA]</scope>
</reference>
<dbReference type="GO" id="GO:0010078">
    <property type="term" value="P:maintenance of root meristem identity"/>
    <property type="evidence" value="ECO:0007669"/>
    <property type="project" value="EnsemblPlants"/>
</dbReference>
<gene>
    <name evidence="2" type="ORF">EUTSA_v10026616mg</name>
</gene>
<evidence type="ECO:0000313" key="2">
    <source>
        <dbReference type="EMBL" id="ESQ56411.1"/>
    </source>
</evidence>
<dbReference type="GO" id="GO:0010067">
    <property type="term" value="P:procambium histogenesis"/>
    <property type="evidence" value="ECO:0007669"/>
    <property type="project" value="EnsemblPlants"/>
</dbReference>
<name>V4P9Q1_EUTSA</name>
<protein>
    <submittedName>
        <fullName evidence="2">Uncharacterized protein</fullName>
    </submittedName>
</protein>
<evidence type="ECO:0000313" key="3">
    <source>
        <dbReference type="Proteomes" id="UP000030689"/>
    </source>
</evidence>
<dbReference type="PANTHER" id="PTHR35301:SF1">
    <property type="entry name" value="CLAVATA3_ESR (CLE)-RELATED PROTEIN 41-RELATED"/>
    <property type="match status" value="1"/>
</dbReference>
<dbReference type="OrthoDB" id="759183at2759"/>
<dbReference type="GO" id="GO:0090506">
    <property type="term" value="P:axillary shoot meristem initiation"/>
    <property type="evidence" value="ECO:0007669"/>
    <property type="project" value="EnsemblPlants"/>
</dbReference>
<dbReference type="EMBL" id="KI517384">
    <property type="protein sequence ID" value="ESQ56411.1"/>
    <property type="molecule type" value="Genomic_DNA"/>
</dbReference>
<proteinExistence type="predicted"/>
<evidence type="ECO:0000256" key="1">
    <source>
        <dbReference type="SAM" id="MobiDB-lite"/>
    </source>
</evidence>
<dbReference type="PANTHER" id="PTHR35301">
    <property type="entry name" value="CLAVATA3/ESR (CLE)-RELATED PROTEIN 41-RELATED"/>
    <property type="match status" value="1"/>
</dbReference>
<accession>V4P9Q1</accession>
<dbReference type="OMA" id="THPIHES"/>
<feature type="region of interest" description="Disordered" evidence="1">
    <location>
        <begin position="39"/>
        <end position="109"/>
    </location>
</feature>
<dbReference type="GO" id="GO:0045595">
    <property type="term" value="P:regulation of cell differentiation"/>
    <property type="evidence" value="ECO:0007669"/>
    <property type="project" value="EnsemblPlants"/>
</dbReference>
<dbReference type="Gramene" id="ESQ56411">
    <property type="protein sequence ID" value="ESQ56411"/>
    <property type="gene ID" value="EUTSA_v10026616mg"/>
</dbReference>
<dbReference type="GO" id="GO:0033612">
    <property type="term" value="F:receptor serine/threonine kinase binding"/>
    <property type="evidence" value="ECO:0007669"/>
    <property type="project" value="EnsemblPlants"/>
</dbReference>
<dbReference type="eggNOG" id="ENOG502S9E3">
    <property type="taxonomic scope" value="Eukaryota"/>
</dbReference>
<feature type="compositionally biased region" description="Polar residues" evidence="1">
    <location>
        <begin position="60"/>
        <end position="71"/>
    </location>
</feature>
<dbReference type="InterPro" id="IPR037495">
    <property type="entry name" value="CLE41/42/44"/>
</dbReference>
<dbReference type="GO" id="GO:0010088">
    <property type="term" value="P:phloem development"/>
    <property type="evidence" value="ECO:0007669"/>
    <property type="project" value="EnsemblPlants"/>
</dbReference>
<keyword evidence="3" id="KW-1185">Reference proteome</keyword>
<dbReference type="KEGG" id="eus:EUTSA_v10026616mg"/>
<dbReference type="Proteomes" id="UP000030689">
    <property type="component" value="Unassembled WGS sequence"/>
</dbReference>
<dbReference type="AlphaFoldDB" id="V4P9Q1"/>
<organism evidence="2 3">
    <name type="scientific">Eutrema salsugineum</name>
    <name type="common">Saltwater cress</name>
    <name type="synonym">Sisymbrium salsugineum</name>
    <dbReference type="NCBI Taxonomy" id="72664"/>
    <lineage>
        <taxon>Eukaryota</taxon>
        <taxon>Viridiplantae</taxon>
        <taxon>Streptophyta</taxon>
        <taxon>Embryophyta</taxon>
        <taxon>Tracheophyta</taxon>
        <taxon>Spermatophyta</taxon>
        <taxon>Magnoliopsida</taxon>
        <taxon>eudicotyledons</taxon>
        <taxon>Gunneridae</taxon>
        <taxon>Pentapetalae</taxon>
        <taxon>rosids</taxon>
        <taxon>malvids</taxon>
        <taxon>Brassicales</taxon>
        <taxon>Brassicaceae</taxon>
        <taxon>Eutremeae</taxon>
        <taxon>Eutrema</taxon>
    </lineage>
</organism>
<dbReference type="GO" id="GO:0048046">
    <property type="term" value="C:apoplast"/>
    <property type="evidence" value="ECO:0007669"/>
    <property type="project" value="EnsemblPlants"/>
</dbReference>
<dbReference type="GO" id="GO:0010089">
    <property type="term" value="P:xylem development"/>
    <property type="evidence" value="ECO:0007669"/>
    <property type="project" value="EnsemblPlants"/>
</dbReference>